<evidence type="ECO:0000313" key="1">
    <source>
        <dbReference type="EMBL" id="KKL27680.1"/>
    </source>
</evidence>
<comment type="caution">
    <text evidence="1">The sequence shown here is derived from an EMBL/GenBank/DDBJ whole genome shotgun (WGS) entry which is preliminary data.</text>
</comment>
<gene>
    <name evidence="1" type="ORF">LCGC14_2382750</name>
</gene>
<accession>A0A0F9C0G8</accession>
<sequence length="69" mass="7640">MNYTVHRVGDSLCPYCMDDGPFVKQGASTILGTGHKRTYLECLRCGNMFIKHTKSKHTPVEVRISAAPA</sequence>
<reference evidence="1" key="1">
    <citation type="journal article" date="2015" name="Nature">
        <title>Complex archaea that bridge the gap between prokaryotes and eukaryotes.</title>
        <authorList>
            <person name="Spang A."/>
            <person name="Saw J.H."/>
            <person name="Jorgensen S.L."/>
            <person name="Zaremba-Niedzwiedzka K."/>
            <person name="Martijn J."/>
            <person name="Lind A.E."/>
            <person name="van Eijk R."/>
            <person name="Schleper C."/>
            <person name="Guy L."/>
            <person name="Ettema T.J."/>
        </authorList>
    </citation>
    <scope>NUCLEOTIDE SEQUENCE</scope>
</reference>
<dbReference type="AlphaFoldDB" id="A0A0F9C0G8"/>
<organism evidence="1">
    <name type="scientific">marine sediment metagenome</name>
    <dbReference type="NCBI Taxonomy" id="412755"/>
    <lineage>
        <taxon>unclassified sequences</taxon>
        <taxon>metagenomes</taxon>
        <taxon>ecological metagenomes</taxon>
    </lineage>
</organism>
<proteinExistence type="predicted"/>
<name>A0A0F9C0G8_9ZZZZ</name>
<dbReference type="EMBL" id="LAZR01035376">
    <property type="protein sequence ID" value="KKL27680.1"/>
    <property type="molecule type" value="Genomic_DNA"/>
</dbReference>
<protein>
    <submittedName>
        <fullName evidence="1">Uncharacterized protein</fullName>
    </submittedName>
</protein>